<dbReference type="Proteomes" id="UP000504633">
    <property type="component" value="Unplaced"/>
</dbReference>
<gene>
    <name evidence="3" type="primary">LOC111596365</name>
</gene>
<keyword evidence="2" id="KW-1185">Reference proteome</keyword>
<evidence type="ECO:0000313" key="3">
    <source>
        <dbReference type="RefSeq" id="XP_023166330.2"/>
    </source>
</evidence>
<feature type="chain" id="PRO_5026655024" evidence="1">
    <location>
        <begin position="21"/>
        <end position="298"/>
    </location>
</feature>
<dbReference type="OMA" id="QDYICRR"/>
<dbReference type="Pfam" id="PF06757">
    <property type="entry name" value="Ins_allergen_rp"/>
    <property type="match status" value="1"/>
</dbReference>
<proteinExistence type="predicted"/>
<reference evidence="3" key="1">
    <citation type="submission" date="2025-08" db="UniProtKB">
        <authorList>
            <consortium name="RefSeq"/>
        </authorList>
    </citation>
    <scope>IDENTIFICATION</scope>
    <source>
        <strain evidence="3">15085-1641.00</strain>
        <tissue evidence="3">Whole body</tissue>
    </source>
</reference>
<dbReference type="RefSeq" id="XP_023166330.2">
    <property type="nucleotide sequence ID" value="XM_023310562.2"/>
</dbReference>
<feature type="signal peptide" evidence="1">
    <location>
        <begin position="1"/>
        <end position="20"/>
    </location>
</feature>
<dbReference type="OrthoDB" id="7882129at2759"/>
<dbReference type="PANTHER" id="PTHR21163:SF0">
    <property type="entry name" value="GH08205P-RELATED"/>
    <property type="match status" value="1"/>
</dbReference>
<dbReference type="GeneID" id="111596365"/>
<name>A0A6J1LRH7_DROHY</name>
<protein>
    <submittedName>
        <fullName evidence="3">Uncharacterized protein LOC111596365</fullName>
    </submittedName>
</protein>
<evidence type="ECO:0000313" key="2">
    <source>
        <dbReference type="Proteomes" id="UP000504633"/>
    </source>
</evidence>
<organism evidence="2 3">
    <name type="scientific">Drosophila hydei</name>
    <name type="common">Fruit fly</name>
    <dbReference type="NCBI Taxonomy" id="7224"/>
    <lineage>
        <taxon>Eukaryota</taxon>
        <taxon>Metazoa</taxon>
        <taxon>Ecdysozoa</taxon>
        <taxon>Arthropoda</taxon>
        <taxon>Hexapoda</taxon>
        <taxon>Insecta</taxon>
        <taxon>Pterygota</taxon>
        <taxon>Neoptera</taxon>
        <taxon>Endopterygota</taxon>
        <taxon>Diptera</taxon>
        <taxon>Brachycera</taxon>
        <taxon>Muscomorpha</taxon>
        <taxon>Ephydroidea</taxon>
        <taxon>Drosophilidae</taxon>
        <taxon>Drosophila</taxon>
    </lineage>
</organism>
<evidence type="ECO:0000256" key="1">
    <source>
        <dbReference type="SAM" id="SignalP"/>
    </source>
</evidence>
<dbReference type="PANTHER" id="PTHR21163">
    <property type="entry name" value="PROTEIN G12"/>
    <property type="match status" value="1"/>
</dbReference>
<keyword evidence="1" id="KW-0732">Signal</keyword>
<dbReference type="InterPro" id="IPR010629">
    <property type="entry name" value="Ins_allergen"/>
</dbReference>
<sequence>MSRLLIQLGCSLLLVAAIAGLPEETFTTVDSFEFPSDYTLSELDEPNAQETDLMMAQKVNWLPIDEHLSRQVREVQEPEQVAPTKAEEVKAGSECPIDAERGLTALIRNARPLLPADRLRNILANAREDPEVRALVMLLRSEQFKERVMRLSQIKEKIVQKDFLCRTLKLNHAYYVEYLRMLFNAQLSETASSPLPNRRKGIRGLLMDLRDALPRAELRDLYRRQLATDKELAAAVRQIRSTEFRRILINLRALSEYRALRDELLKVGVPLQQILSLISNALGWPSLDLGSELDFVIA</sequence>
<accession>A0A6J1LRH7</accession>
<dbReference type="KEGG" id="dhe:111596365"/>
<dbReference type="AlphaFoldDB" id="A0A6J1LRH7"/>